<dbReference type="EMBL" id="CP024848">
    <property type="protein sequence ID" value="AXI10482.1"/>
    <property type="molecule type" value="Genomic_DNA"/>
</dbReference>
<evidence type="ECO:0000313" key="2">
    <source>
        <dbReference type="EMBL" id="AXI10482.1"/>
    </source>
</evidence>
<dbReference type="Pfam" id="PF22765">
    <property type="entry name" value="DUF7010"/>
    <property type="match status" value="1"/>
</dbReference>
<keyword evidence="1" id="KW-0812">Transmembrane</keyword>
<dbReference type="InterPro" id="IPR053824">
    <property type="entry name" value="DUF7010"/>
</dbReference>
<dbReference type="AlphaFoldDB" id="A0A345PKF2"/>
<feature type="transmembrane region" description="Helical" evidence="1">
    <location>
        <begin position="115"/>
        <end position="132"/>
    </location>
</feature>
<proteinExistence type="predicted"/>
<dbReference type="KEGG" id="ocn:CUC15_16755"/>
<sequence>MLNKERWENLELLKNRNELSVEGKNGIGFLLSGAVIWTIITIIFLQAIDISQKNIFMLFSTGLMFPLSVGISTLIKADWKFKDNPLGNLGLYLNLSQFIYFTIFFWGIIKSPEAAVMFFAIITGAHLFPYGWLYNAKPYYVMAPVISVAIMALGLYLDGENLWLIPLAVVILLILLIIWVYANYKSKI</sequence>
<dbReference type="OrthoDB" id="3242785at2"/>
<evidence type="ECO:0000256" key="1">
    <source>
        <dbReference type="SAM" id="Phobius"/>
    </source>
</evidence>
<reference evidence="3" key="1">
    <citation type="submission" date="2017-11" db="EMBL/GenBank/DDBJ databases">
        <authorList>
            <person name="Zhu W."/>
        </authorList>
    </citation>
    <scope>NUCLEOTIDE SEQUENCE [LARGE SCALE GENOMIC DNA]</scope>
    <source>
        <strain evidence="3">160</strain>
    </source>
</reference>
<keyword evidence="3" id="KW-1185">Reference proteome</keyword>
<feature type="transmembrane region" description="Helical" evidence="1">
    <location>
        <begin position="163"/>
        <end position="182"/>
    </location>
</feature>
<feature type="transmembrane region" description="Helical" evidence="1">
    <location>
        <begin position="89"/>
        <end position="109"/>
    </location>
</feature>
<evidence type="ECO:0000313" key="3">
    <source>
        <dbReference type="Proteomes" id="UP000253908"/>
    </source>
</evidence>
<organism evidence="2 3">
    <name type="scientific">Oceanobacillus zhaokaii</name>
    <dbReference type="NCBI Taxonomy" id="2052660"/>
    <lineage>
        <taxon>Bacteria</taxon>
        <taxon>Bacillati</taxon>
        <taxon>Bacillota</taxon>
        <taxon>Bacilli</taxon>
        <taxon>Bacillales</taxon>
        <taxon>Bacillaceae</taxon>
        <taxon>Oceanobacillus</taxon>
    </lineage>
</organism>
<accession>A0A345PKF2</accession>
<gene>
    <name evidence="2" type="ORF">CUC15_16755</name>
</gene>
<feature type="transmembrane region" description="Helical" evidence="1">
    <location>
        <begin position="54"/>
        <end position="77"/>
    </location>
</feature>
<dbReference type="Proteomes" id="UP000253908">
    <property type="component" value="Chromosome"/>
</dbReference>
<keyword evidence="1" id="KW-0472">Membrane</keyword>
<name>A0A345PKF2_9BACI</name>
<feature type="transmembrane region" description="Helical" evidence="1">
    <location>
        <begin position="139"/>
        <end position="157"/>
    </location>
</feature>
<keyword evidence="1" id="KW-1133">Transmembrane helix</keyword>
<protein>
    <submittedName>
        <fullName evidence="2">Uncharacterized protein</fullName>
    </submittedName>
</protein>
<feature type="transmembrane region" description="Helical" evidence="1">
    <location>
        <begin position="26"/>
        <end position="48"/>
    </location>
</feature>